<protein>
    <submittedName>
        <fullName evidence="12">Polygalacturonase-like</fullName>
    </submittedName>
</protein>
<keyword evidence="5 9" id="KW-0378">Hydrolase</keyword>
<dbReference type="RefSeq" id="XP_027348052.1">
    <property type="nucleotide sequence ID" value="XM_027492251.1"/>
</dbReference>
<evidence type="ECO:0000256" key="4">
    <source>
        <dbReference type="ARBA" id="ARBA00022525"/>
    </source>
</evidence>
<evidence type="ECO:0000256" key="1">
    <source>
        <dbReference type="ARBA" id="ARBA00004191"/>
    </source>
</evidence>
<dbReference type="Gene3D" id="2.160.20.10">
    <property type="entry name" value="Single-stranded right-handed beta-helix, Pectin lyase-like"/>
    <property type="match status" value="1"/>
</dbReference>
<accession>A0A8B8KVX8</accession>
<dbReference type="AlphaFoldDB" id="A0A8B8KVX8"/>
<evidence type="ECO:0000256" key="6">
    <source>
        <dbReference type="ARBA" id="ARBA00023295"/>
    </source>
</evidence>
<reference evidence="11" key="1">
    <citation type="journal article" date="2019" name="Toxins">
        <title>Detection of Abrin-Like and Prepropulchellin-Like Toxin Genes and Transcripts Using Whole Genome Sequencing and Full-Length Transcript Sequencing of Abrus precatorius.</title>
        <authorList>
            <person name="Hovde B.T."/>
            <person name="Daligault H.E."/>
            <person name="Hanschen E.R."/>
            <person name="Kunde Y.A."/>
            <person name="Johnson M.B."/>
            <person name="Starkenburg S.R."/>
            <person name="Johnson S.L."/>
        </authorList>
    </citation>
    <scope>NUCLEOTIDE SEQUENCE [LARGE SCALE GENOMIC DNA]</scope>
</reference>
<keyword evidence="4" id="KW-0964">Secreted</keyword>
<feature type="signal peptide" evidence="10">
    <location>
        <begin position="1"/>
        <end position="20"/>
    </location>
</feature>
<dbReference type="InterPro" id="IPR011050">
    <property type="entry name" value="Pectin_lyase_fold/virulence"/>
</dbReference>
<dbReference type="GO" id="GO:0071555">
    <property type="term" value="P:cell wall organization"/>
    <property type="evidence" value="ECO:0007669"/>
    <property type="project" value="UniProtKB-KW"/>
</dbReference>
<dbReference type="SMART" id="SM00710">
    <property type="entry name" value="PbH1"/>
    <property type="match status" value="4"/>
</dbReference>
<dbReference type="GO" id="GO:0004650">
    <property type="term" value="F:polygalacturonase activity"/>
    <property type="evidence" value="ECO:0007669"/>
    <property type="project" value="InterPro"/>
</dbReference>
<evidence type="ECO:0000256" key="8">
    <source>
        <dbReference type="PROSITE-ProRule" id="PRU10052"/>
    </source>
</evidence>
<proteinExistence type="inferred from homology"/>
<dbReference type="FunFam" id="2.160.20.10:FF:000004">
    <property type="entry name" value="Pectin lyase-like superfamily protein"/>
    <property type="match status" value="1"/>
</dbReference>
<evidence type="ECO:0000256" key="10">
    <source>
        <dbReference type="SAM" id="SignalP"/>
    </source>
</evidence>
<name>A0A8B8KVX8_ABRPR</name>
<comment type="subcellular location">
    <subcellularLocation>
        <location evidence="1">Secreted</location>
        <location evidence="1">Cell wall</location>
    </subcellularLocation>
</comment>
<keyword evidence="6 9" id="KW-0326">Glycosidase</keyword>
<keyword evidence="10" id="KW-0732">Signal</keyword>
<dbReference type="KEGG" id="aprc:113859492"/>
<gene>
    <name evidence="12" type="primary">LOC113859492</name>
</gene>
<sequence>MKFSIANIVLFLFLTNFSIAQPGVLDISRFGGAPNTNIAKAFSSAWTQACASTTPVKIVIPAGTYQMSALDVKGPCKAPVEVKVDGTVRAPISQNDLKDAGQWVKFGYLDSFTLSGNGVFDGQGEAAWKLNDCSTNKNCHMLCMNFGFNFVNNSIIRDITSKDSKNFHVNVLGCNNVTFDGFTISAPANSLNTDGIHIGRSTDIKVLNTNIGTGDDCISIGDGSKNLTIQNVNCGPGHGISVGSLGKYENEEPVEGLLVKNCTFTKTDNGVRIKTWPDTPGTITISDMHFEDLTMVNVKNPIIIDQEYCPWNQCSKKNPSKIKISKIYFKNIKGTSATQEGLTLICSSGVPCESIELTDVDLTFNGVEATAKCSNAKPIIIGKAPICAV</sequence>
<dbReference type="InterPro" id="IPR006626">
    <property type="entry name" value="PbH1"/>
</dbReference>
<dbReference type="InterPro" id="IPR000743">
    <property type="entry name" value="Glyco_hydro_28"/>
</dbReference>
<evidence type="ECO:0000256" key="7">
    <source>
        <dbReference type="ARBA" id="ARBA00023316"/>
    </source>
</evidence>
<dbReference type="Proteomes" id="UP000694853">
    <property type="component" value="Unplaced"/>
</dbReference>
<evidence type="ECO:0000256" key="5">
    <source>
        <dbReference type="ARBA" id="ARBA00022801"/>
    </source>
</evidence>
<keyword evidence="7" id="KW-0961">Cell wall biogenesis/degradation</keyword>
<reference evidence="12" key="2">
    <citation type="submission" date="2025-08" db="UniProtKB">
        <authorList>
            <consortium name="RefSeq"/>
        </authorList>
    </citation>
    <scope>IDENTIFICATION</scope>
    <source>
        <tissue evidence="12">Young leaves</tissue>
    </source>
</reference>
<evidence type="ECO:0000313" key="12">
    <source>
        <dbReference type="RefSeq" id="XP_027348052.1"/>
    </source>
</evidence>
<evidence type="ECO:0000256" key="3">
    <source>
        <dbReference type="ARBA" id="ARBA00022512"/>
    </source>
</evidence>
<dbReference type="PROSITE" id="PS00502">
    <property type="entry name" value="POLYGALACTURONASE"/>
    <property type="match status" value="1"/>
</dbReference>
<dbReference type="InterPro" id="IPR012334">
    <property type="entry name" value="Pectin_lyas_fold"/>
</dbReference>
<keyword evidence="11" id="KW-1185">Reference proteome</keyword>
<feature type="chain" id="PRO_5034629799" evidence="10">
    <location>
        <begin position="21"/>
        <end position="389"/>
    </location>
</feature>
<evidence type="ECO:0000256" key="2">
    <source>
        <dbReference type="ARBA" id="ARBA00008834"/>
    </source>
</evidence>
<dbReference type="SUPFAM" id="SSF51126">
    <property type="entry name" value="Pectin lyase-like"/>
    <property type="match status" value="1"/>
</dbReference>
<dbReference type="Pfam" id="PF00295">
    <property type="entry name" value="Glyco_hydro_28"/>
    <property type="match status" value="1"/>
</dbReference>
<organism evidence="11 12">
    <name type="scientific">Abrus precatorius</name>
    <name type="common">Indian licorice</name>
    <name type="synonym">Glycine abrus</name>
    <dbReference type="NCBI Taxonomy" id="3816"/>
    <lineage>
        <taxon>Eukaryota</taxon>
        <taxon>Viridiplantae</taxon>
        <taxon>Streptophyta</taxon>
        <taxon>Embryophyta</taxon>
        <taxon>Tracheophyta</taxon>
        <taxon>Spermatophyta</taxon>
        <taxon>Magnoliopsida</taxon>
        <taxon>eudicotyledons</taxon>
        <taxon>Gunneridae</taxon>
        <taxon>Pentapetalae</taxon>
        <taxon>rosids</taxon>
        <taxon>fabids</taxon>
        <taxon>Fabales</taxon>
        <taxon>Fabaceae</taxon>
        <taxon>Papilionoideae</taxon>
        <taxon>50 kb inversion clade</taxon>
        <taxon>NPAAA clade</taxon>
        <taxon>indigoferoid/millettioid clade</taxon>
        <taxon>Abreae</taxon>
        <taxon>Abrus</taxon>
    </lineage>
</organism>
<keyword evidence="3" id="KW-0134">Cell wall</keyword>
<feature type="active site" evidence="8">
    <location>
        <position position="238"/>
    </location>
</feature>
<dbReference type="PANTHER" id="PTHR31375">
    <property type="match status" value="1"/>
</dbReference>
<evidence type="ECO:0000256" key="9">
    <source>
        <dbReference type="RuleBase" id="RU361169"/>
    </source>
</evidence>
<dbReference type="GeneID" id="113859492"/>
<comment type="similarity">
    <text evidence="2 9">Belongs to the glycosyl hydrolase 28 family.</text>
</comment>
<evidence type="ECO:0000313" key="11">
    <source>
        <dbReference type="Proteomes" id="UP000694853"/>
    </source>
</evidence>
<dbReference type="OrthoDB" id="187139at2759"/>
<dbReference type="GO" id="GO:0005975">
    <property type="term" value="P:carbohydrate metabolic process"/>
    <property type="evidence" value="ECO:0007669"/>
    <property type="project" value="InterPro"/>
</dbReference>